<protein>
    <submittedName>
        <fullName evidence="3">Uncharacterized protein</fullName>
    </submittedName>
</protein>
<dbReference type="WBParaSite" id="Gr19_v10_g1902.t1">
    <property type="protein sequence ID" value="Gr19_v10_g1902.t1"/>
    <property type="gene ID" value="Gr19_v10_g1902"/>
</dbReference>
<dbReference type="AlphaFoldDB" id="A0A914HJ06"/>
<keyword evidence="2" id="KW-1185">Reference proteome</keyword>
<dbReference type="Proteomes" id="UP000887572">
    <property type="component" value="Unplaced"/>
</dbReference>
<sequence length="296" mass="33561">MKVFALIMLRCTLIMLWFSLVQNGTLATLAKWETSFRSLVDGIFTAAETPLDKFITKRIRTEFNTFMFELQLELIKVNWTSGNKKELAVKLLNLAKSSTNSYIDVACFVKEWQQIPGSTAKPGTPEFVDFVESLILNAKLKILETELRAKIAGFVPQQPFIDGDAFIELSERFIDEWNEIQQNINKLTNKNTLRKKLNDLAEIAMNETAPLKSIMTKKLGQLITKCQNVEQIKNIASSEIPIISESKFSGAVYDELSNFDEAIHNANFCAELETAVEKDKEMVATAYQVKKNLVDE</sequence>
<evidence type="ECO:0000313" key="2">
    <source>
        <dbReference type="Proteomes" id="UP000887572"/>
    </source>
</evidence>
<organism evidence="2 3">
    <name type="scientific">Globodera rostochiensis</name>
    <name type="common">Golden nematode worm</name>
    <name type="synonym">Heterodera rostochiensis</name>
    <dbReference type="NCBI Taxonomy" id="31243"/>
    <lineage>
        <taxon>Eukaryota</taxon>
        <taxon>Metazoa</taxon>
        <taxon>Ecdysozoa</taxon>
        <taxon>Nematoda</taxon>
        <taxon>Chromadorea</taxon>
        <taxon>Rhabditida</taxon>
        <taxon>Tylenchina</taxon>
        <taxon>Tylenchomorpha</taxon>
        <taxon>Tylenchoidea</taxon>
        <taxon>Heteroderidae</taxon>
        <taxon>Heteroderinae</taxon>
        <taxon>Globodera</taxon>
    </lineage>
</organism>
<feature type="signal peptide" evidence="1">
    <location>
        <begin position="1"/>
        <end position="27"/>
    </location>
</feature>
<proteinExistence type="predicted"/>
<accession>A0A914HJ06</accession>
<reference evidence="3" key="1">
    <citation type="submission" date="2022-11" db="UniProtKB">
        <authorList>
            <consortium name="WormBaseParasite"/>
        </authorList>
    </citation>
    <scope>IDENTIFICATION</scope>
</reference>
<evidence type="ECO:0000313" key="3">
    <source>
        <dbReference type="WBParaSite" id="Gr19_v10_g1902.t1"/>
    </source>
</evidence>
<keyword evidence="1" id="KW-0732">Signal</keyword>
<name>A0A914HJ06_GLORO</name>
<evidence type="ECO:0000256" key="1">
    <source>
        <dbReference type="SAM" id="SignalP"/>
    </source>
</evidence>
<feature type="chain" id="PRO_5037043664" evidence="1">
    <location>
        <begin position="28"/>
        <end position="296"/>
    </location>
</feature>